<feature type="transmembrane region" description="Helical" evidence="5">
    <location>
        <begin position="183"/>
        <end position="203"/>
    </location>
</feature>
<accession>A0A1B7TJC5</accession>
<dbReference type="GO" id="GO:0005384">
    <property type="term" value="F:manganese ion transmembrane transporter activity"/>
    <property type="evidence" value="ECO:0007669"/>
    <property type="project" value="TreeGrafter"/>
</dbReference>
<feature type="transmembrane region" description="Helical" evidence="5">
    <location>
        <begin position="380"/>
        <end position="398"/>
    </location>
</feature>
<evidence type="ECO:0000256" key="4">
    <source>
        <dbReference type="ARBA" id="ARBA00023136"/>
    </source>
</evidence>
<keyword evidence="4 5" id="KW-0472">Membrane</keyword>
<feature type="transmembrane region" description="Helical" evidence="5">
    <location>
        <begin position="230"/>
        <end position="249"/>
    </location>
</feature>
<feature type="transmembrane region" description="Helical" evidence="5">
    <location>
        <begin position="333"/>
        <end position="359"/>
    </location>
</feature>
<feature type="transmembrane region" description="Helical" evidence="5">
    <location>
        <begin position="289"/>
        <end position="313"/>
    </location>
</feature>
<dbReference type="InterPro" id="IPR001046">
    <property type="entry name" value="NRAMP_fam"/>
</dbReference>
<sequence>MEEYITNNKYIVKYQRKKEELGANLQAKLNSNKYVIKYWSWIMKFFPSTTLLVSIAFMDPGNFSTSITAASSFQYKLLFGIIVANFFAVIIQSLSCKLGVVTGLDLAQNCKKNLPKWMNVVLFLAAEISIVATDIAEVVGTSFALKILFNIPLVWGSVITVFDTLLVLLFYSRDSRNMNQIKCFEIFVSLFVIATVICFIYQLSTIHVPSQKVLWDGFVPHFKLFANKDYIYQFISIIGATVMESAIFLETSCVTFKVQNYDYLKTGQMQERPSFSAVKAILKNSVLELVIVLFFVASFINCSILIVAGSAIYNTPEAEDASIVTLYNVMCASISKGAGTVFALSILFCGFSSSFITTMCSEIITTGFLDLKIRPWLTRLITRVVAVTPVIVIAALVGENGMTAVLNLSQVILSLLLPLVSAPLIYFTSCKKYMCVLKDNSDEKGSVILGKVDEGSNSVEGNDELLNNNELKVTEVIEVNEEPLEKASGFSRVYYNNGWILLIVSGAIWFIISGLNIYMVTQSMNKESLGF</sequence>
<evidence type="ECO:0000256" key="2">
    <source>
        <dbReference type="ARBA" id="ARBA00022692"/>
    </source>
</evidence>
<keyword evidence="3 5" id="KW-1133">Transmembrane helix</keyword>
<dbReference type="AlphaFoldDB" id="A0A1B7TJC5"/>
<evidence type="ECO:0000256" key="3">
    <source>
        <dbReference type="ARBA" id="ARBA00022989"/>
    </source>
</evidence>
<keyword evidence="7" id="KW-1185">Reference proteome</keyword>
<dbReference type="GO" id="GO:0005886">
    <property type="term" value="C:plasma membrane"/>
    <property type="evidence" value="ECO:0007669"/>
    <property type="project" value="TreeGrafter"/>
</dbReference>
<evidence type="ECO:0000256" key="1">
    <source>
        <dbReference type="ARBA" id="ARBA00004141"/>
    </source>
</evidence>
<dbReference type="PRINTS" id="PR00447">
    <property type="entry name" value="NATRESASSCMP"/>
</dbReference>
<feature type="transmembrane region" description="Helical" evidence="5">
    <location>
        <begin position="499"/>
        <end position="521"/>
    </location>
</feature>
<reference evidence="7" key="1">
    <citation type="journal article" date="2016" name="Proc. Natl. Acad. Sci. U.S.A.">
        <title>Comparative genomics of biotechnologically important yeasts.</title>
        <authorList>
            <person name="Riley R."/>
            <person name="Haridas S."/>
            <person name="Wolfe K.H."/>
            <person name="Lopes M.R."/>
            <person name="Hittinger C.T."/>
            <person name="Goeker M."/>
            <person name="Salamov A.A."/>
            <person name="Wisecaver J.H."/>
            <person name="Long T.M."/>
            <person name="Calvey C.H."/>
            <person name="Aerts A.L."/>
            <person name="Barry K.W."/>
            <person name="Choi C."/>
            <person name="Clum A."/>
            <person name="Coughlan A.Y."/>
            <person name="Deshpande S."/>
            <person name="Douglass A.P."/>
            <person name="Hanson S.J."/>
            <person name="Klenk H.-P."/>
            <person name="LaButti K.M."/>
            <person name="Lapidus A."/>
            <person name="Lindquist E.A."/>
            <person name="Lipzen A.M."/>
            <person name="Meier-Kolthoff J.P."/>
            <person name="Ohm R.A."/>
            <person name="Otillar R.P."/>
            <person name="Pangilinan J.L."/>
            <person name="Peng Y."/>
            <person name="Rokas A."/>
            <person name="Rosa C.A."/>
            <person name="Scheuner C."/>
            <person name="Sibirny A.A."/>
            <person name="Slot J.C."/>
            <person name="Stielow J.B."/>
            <person name="Sun H."/>
            <person name="Kurtzman C.P."/>
            <person name="Blackwell M."/>
            <person name="Grigoriev I.V."/>
            <person name="Jeffries T.W."/>
        </authorList>
    </citation>
    <scope>NUCLEOTIDE SEQUENCE [LARGE SCALE GENOMIC DNA]</scope>
    <source>
        <strain evidence="7">NRRL Y-1626</strain>
    </source>
</reference>
<feature type="transmembrane region" description="Helical" evidence="5">
    <location>
        <begin position="147"/>
        <end position="171"/>
    </location>
</feature>
<feature type="transmembrane region" description="Helical" evidence="5">
    <location>
        <begin position="404"/>
        <end position="427"/>
    </location>
</feature>
<dbReference type="NCBIfam" id="TIGR01197">
    <property type="entry name" value="nramp"/>
    <property type="match status" value="1"/>
</dbReference>
<keyword evidence="2 5" id="KW-0812">Transmembrane</keyword>
<organism evidence="6 7">
    <name type="scientific">Hanseniaspora valbyensis NRRL Y-1626</name>
    <dbReference type="NCBI Taxonomy" id="766949"/>
    <lineage>
        <taxon>Eukaryota</taxon>
        <taxon>Fungi</taxon>
        <taxon>Dikarya</taxon>
        <taxon>Ascomycota</taxon>
        <taxon>Saccharomycotina</taxon>
        <taxon>Saccharomycetes</taxon>
        <taxon>Saccharomycodales</taxon>
        <taxon>Saccharomycodaceae</taxon>
        <taxon>Hanseniaspora</taxon>
    </lineage>
</organism>
<evidence type="ECO:0000313" key="7">
    <source>
        <dbReference type="Proteomes" id="UP000092321"/>
    </source>
</evidence>
<dbReference type="Proteomes" id="UP000092321">
    <property type="component" value="Unassembled WGS sequence"/>
</dbReference>
<dbReference type="NCBIfam" id="NF037982">
    <property type="entry name" value="Nramp_1"/>
    <property type="match status" value="1"/>
</dbReference>
<comment type="caution">
    <text evidence="6">The sequence shown here is derived from an EMBL/GenBank/DDBJ whole genome shotgun (WGS) entry which is preliminary data.</text>
</comment>
<name>A0A1B7TJC5_9ASCO</name>
<dbReference type="Pfam" id="PF01566">
    <property type="entry name" value="Nramp"/>
    <property type="match status" value="1"/>
</dbReference>
<dbReference type="PANTHER" id="PTHR11706:SF50">
    <property type="entry name" value="MANGANESE TRANSPORTER SMF2"/>
    <property type="match status" value="1"/>
</dbReference>
<gene>
    <name evidence="6" type="ORF">HANVADRAFT_51282</name>
</gene>
<dbReference type="GO" id="GO:0030026">
    <property type="term" value="P:intracellular manganese ion homeostasis"/>
    <property type="evidence" value="ECO:0007669"/>
    <property type="project" value="TreeGrafter"/>
</dbReference>
<evidence type="ECO:0000256" key="5">
    <source>
        <dbReference type="SAM" id="Phobius"/>
    </source>
</evidence>
<evidence type="ECO:0000313" key="6">
    <source>
        <dbReference type="EMBL" id="OBA28837.1"/>
    </source>
</evidence>
<proteinExistence type="predicted"/>
<dbReference type="EMBL" id="LXPE01000002">
    <property type="protein sequence ID" value="OBA28837.1"/>
    <property type="molecule type" value="Genomic_DNA"/>
</dbReference>
<dbReference type="GO" id="GO:0034755">
    <property type="term" value="P:iron ion transmembrane transport"/>
    <property type="evidence" value="ECO:0007669"/>
    <property type="project" value="TreeGrafter"/>
</dbReference>
<protein>
    <submittedName>
        <fullName evidence="6">Natural resistance-associated macrophage protein</fullName>
    </submittedName>
</protein>
<dbReference type="PANTHER" id="PTHR11706">
    <property type="entry name" value="SOLUTE CARRIER PROTEIN FAMILY 11 MEMBER"/>
    <property type="match status" value="1"/>
</dbReference>
<feature type="transmembrane region" description="Helical" evidence="5">
    <location>
        <begin position="38"/>
        <end position="57"/>
    </location>
</feature>
<feature type="transmembrane region" description="Helical" evidence="5">
    <location>
        <begin position="117"/>
        <end position="135"/>
    </location>
</feature>
<feature type="transmembrane region" description="Helical" evidence="5">
    <location>
        <begin position="77"/>
        <end position="96"/>
    </location>
</feature>
<comment type="subcellular location">
    <subcellularLocation>
        <location evidence="1">Membrane</location>
        <topology evidence="1">Multi-pass membrane protein</topology>
    </subcellularLocation>
</comment>
<dbReference type="GO" id="GO:0015086">
    <property type="term" value="F:cadmium ion transmembrane transporter activity"/>
    <property type="evidence" value="ECO:0007669"/>
    <property type="project" value="TreeGrafter"/>
</dbReference>
<dbReference type="OrthoDB" id="409173at2759"/>